<dbReference type="Proteomes" id="UP001163293">
    <property type="component" value="Plasmid unnamed1"/>
</dbReference>
<name>A0AAX3EQV6_PAEUR</name>
<proteinExistence type="predicted"/>
<dbReference type="EMBL" id="CP101186">
    <property type="protein sequence ID" value="UYV99902.1"/>
    <property type="molecule type" value="Genomic_DNA"/>
</dbReference>
<evidence type="ECO:0000256" key="1">
    <source>
        <dbReference type="SAM" id="MobiDB-lite"/>
    </source>
</evidence>
<evidence type="ECO:0000313" key="3">
    <source>
        <dbReference type="Proteomes" id="UP001163293"/>
    </source>
</evidence>
<protein>
    <submittedName>
        <fullName evidence="2">Uncharacterized protein</fullName>
    </submittedName>
</protein>
<evidence type="ECO:0000313" key="2">
    <source>
        <dbReference type="EMBL" id="UYV99902.1"/>
    </source>
</evidence>
<geneLocation type="plasmid" evidence="2 3">
    <name>unnamed1</name>
</geneLocation>
<feature type="region of interest" description="Disordered" evidence="1">
    <location>
        <begin position="9"/>
        <end position="30"/>
    </location>
</feature>
<keyword evidence="3" id="KW-1185">Reference proteome</keyword>
<sequence>MKCTVISDENGKILAIGPEPGPVPSVEGEGPPLWHEIQPLEGQTAQIVDVPDDLLNDPERLAKLHETHRLRGGSVEAVSDLGTD</sequence>
<organism evidence="2 3">
    <name type="scientific">Paenarthrobacter ureafaciens</name>
    <dbReference type="NCBI Taxonomy" id="37931"/>
    <lineage>
        <taxon>Bacteria</taxon>
        <taxon>Bacillati</taxon>
        <taxon>Actinomycetota</taxon>
        <taxon>Actinomycetes</taxon>
        <taxon>Micrococcales</taxon>
        <taxon>Micrococcaceae</taxon>
        <taxon>Paenarthrobacter</taxon>
    </lineage>
</organism>
<reference evidence="2" key="1">
    <citation type="submission" date="2022-07" db="EMBL/GenBank/DDBJ databases">
        <authorList>
            <person name="Wu T."/>
        </authorList>
    </citation>
    <scope>NUCLEOTIDE SEQUENCE</scope>
    <source>
        <strain evidence="2">SD-1</strain>
        <plasmid evidence="2">unnamed1</plasmid>
    </source>
</reference>
<dbReference type="RefSeq" id="WP_168529390.1">
    <property type="nucleotide sequence ID" value="NZ_CP101181.1"/>
</dbReference>
<gene>
    <name evidence="2" type="ORF">NL394_22480</name>
</gene>
<keyword evidence="2" id="KW-0614">Plasmid</keyword>
<accession>A0AAX3EQV6</accession>
<dbReference type="AlphaFoldDB" id="A0AAX3EQV6"/>